<dbReference type="RefSeq" id="WP_209460359.1">
    <property type="nucleotide sequence ID" value="NZ_JAGGKC010000025.1"/>
</dbReference>
<dbReference type="PANTHER" id="PTHR11070">
    <property type="entry name" value="UVRD / RECB / PCRA DNA HELICASE FAMILY MEMBER"/>
    <property type="match status" value="1"/>
</dbReference>
<dbReference type="Pfam" id="PF00580">
    <property type="entry name" value="UvrD-helicase"/>
    <property type="match status" value="1"/>
</dbReference>
<evidence type="ECO:0000256" key="9">
    <source>
        <dbReference type="ARBA" id="ARBA00048988"/>
    </source>
</evidence>
<dbReference type="InterPro" id="IPR014017">
    <property type="entry name" value="DNA_helicase_UvrD-like_C"/>
</dbReference>
<feature type="region of interest" description="Disordered" evidence="12">
    <location>
        <begin position="672"/>
        <end position="703"/>
    </location>
</feature>
<evidence type="ECO:0000256" key="6">
    <source>
        <dbReference type="ARBA" id="ARBA00023125"/>
    </source>
</evidence>
<dbReference type="CDD" id="cd18807">
    <property type="entry name" value="SF1_C_UvrD"/>
    <property type="match status" value="1"/>
</dbReference>
<comment type="catalytic activity">
    <reaction evidence="9 11">
        <text>ATP + H2O = ADP + phosphate + H(+)</text>
        <dbReference type="Rhea" id="RHEA:13065"/>
        <dbReference type="ChEBI" id="CHEBI:15377"/>
        <dbReference type="ChEBI" id="CHEBI:15378"/>
        <dbReference type="ChEBI" id="CHEBI:30616"/>
        <dbReference type="ChEBI" id="CHEBI:43474"/>
        <dbReference type="ChEBI" id="CHEBI:456216"/>
        <dbReference type="EC" id="5.6.2.4"/>
    </reaction>
</comment>
<dbReference type="CDD" id="cd17932">
    <property type="entry name" value="DEXQc_UvrD"/>
    <property type="match status" value="1"/>
</dbReference>
<evidence type="ECO:0000256" key="4">
    <source>
        <dbReference type="ARBA" id="ARBA00022806"/>
    </source>
</evidence>
<reference evidence="15 16" key="1">
    <citation type="submission" date="2021-03" db="EMBL/GenBank/DDBJ databases">
        <title>Genomic Encyclopedia of Type Strains, Phase IV (KMG-IV): sequencing the most valuable type-strain genomes for metagenomic binning, comparative biology and taxonomic classification.</title>
        <authorList>
            <person name="Goeker M."/>
        </authorList>
    </citation>
    <scope>NUCLEOTIDE SEQUENCE [LARGE SCALE GENOMIC DNA]</scope>
    <source>
        <strain evidence="15 16">DSM 6139</strain>
    </source>
</reference>
<feature type="binding site" evidence="10">
    <location>
        <begin position="26"/>
        <end position="33"/>
    </location>
    <ligand>
        <name>ATP</name>
        <dbReference type="ChEBI" id="CHEBI:30616"/>
    </ligand>
</feature>
<dbReference type="PROSITE" id="PS51198">
    <property type="entry name" value="UVRD_HELICASE_ATP_BIND"/>
    <property type="match status" value="1"/>
</dbReference>
<dbReference type="Proteomes" id="UP001519271">
    <property type="component" value="Unassembled WGS sequence"/>
</dbReference>
<accession>A0ABS4G6K0</accession>
<dbReference type="PROSITE" id="PS51217">
    <property type="entry name" value="UVRD_HELICASE_CTER"/>
    <property type="match status" value="1"/>
</dbReference>
<dbReference type="EC" id="5.6.2.4" evidence="11"/>
<dbReference type="InterPro" id="IPR005751">
    <property type="entry name" value="ATP-dep_DNA_helicase_PcrA"/>
</dbReference>
<dbReference type="Gene3D" id="3.40.50.300">
    <property type="entry name" value="P-loop containing nucleotide triphosphate hydrolases"/>
    <property type="match status" value="2"/>
</dbReference>
<evidence type="ECO:0000256" key="8">
    <source>
        <dbReference type="ARBA" id="ARBA00034617"/>
    </source>
</evidence>
<dbReference type="Gene3D" id="1.10.10.160">
    <property type="match status" value="1"/>
</dbReference>
<dbReference type="InterPro" id="IPR013986">
    <property type="entry name" value="DExx_box_DNA_helicase_dom_sf"/>
</dbReference>
<dbReference type="InterPro" id="IPR000212">
    <property type="entry name" value="DNA_helicase_UvrD/REP"/>
</dbReference>
<comment type="catalytic activity">
    <reaction evidence="8">
        <text>Couples ATP hydrolysis with the unwinding of duplex DNA by translocating in the 3'-5' direction.</text>
        <dbReference type="EC" id="5.6.2.4"/>
    </reaction>
</comment>
<keyword evidence="2 10" id="KW-0547">Nucleotide-binding</keyword>
<evidence type="ECO:0000259" key="14">
    <source>
        <dbReference type="PROSITE" id="PS51217"/>
    </source>
</evidence>
<dbReference type="Gene3D" id="1.10.486.10">
    <property type="entry name" value="PCRA, domain 4"/>
    <property type="match status" value="1"/>
</dbReference>
<dbReference type="PANTHER" id="PTHR11070:SF2">
    <property type="entry name" value="ATP-DEPENDENT DNA HELICASE SRS2"/>
    <property type="match status" value="1"/>
</dbReference>
<evidence type="ECO:0000256" key="11">
    <source>
        <dbReference type="RuleBase" id="RU364053"/>
    </source>
</evidence>
<dbReference type="GO" id="GO:0003678">
    <property type="term" value="F:DNA helicase activity"/>
    <property type="evidence" value="ECO:0007669"/>
    <property type="project" value="UniProtKB-EC"/>
</dbReference>
<evidence type="ECO:0000256" key="1">
    <source>
        <dbReference type="ARBA" id="ARBA00009922"/>
    </source>
</evidence>
<name>A0ABS4G6K0_9CLOT</name>
<dbReference type="SUPFAM" id="SSF52540">
    <property type="entry name" value="P-loop containing nucleoside triphosphate hydrolases"/>
    <property type="match status" value="1"/>
</dbReference>
<dbReference type="Pfam" id="PF21196">
    <property type="entry name" value="PcrA_UvrD_tudor"/>
    <property type="match status" value="1"/>
</dbReference>
<feature type="compositionally biased region" description="Basic and acidic residues" evidence="12">
    <location>
        <begin position="683"/>
        <end position="696"/>
    </location>
</feature>
<proteinExistence type="inferred from homology"/>
<evidence type="ECO:0000256" key="12">
    <source>
        <dbReference type="SAM" id="MobiDB-lite"/>
    </source>
</evidence>
<dbReference type="Pfam" id="PF13361">
    <property type="entry name" value="UvrD_C"/>
    <property type="match status" value="1"/>
</dbReference>
<dbReference type="EMBL" id="JAGGKC010000025">
    <property type="protein sequence ID" value="MBP1920178.1"/>
    <property type="molecule type" value="Genomic_DNA"/>
</dbReference>
<evidence type="ECO:0000256" key="5">
    <source>
        <dbReference type="ARBA" id="ARBA00022840"/>
    </source>
</evidence>
<feature type="domain" description="UvrD-like helicase C-terminal" evidence="14">
    <location>
        <begin position="286"/>
        <end position="560"/>
    </location>
</feature>
<comment type="caution">
    <text evidence="15">The sequence shown here is derived from an EMBL/GenBank/DDBJ whole genome shotgun (WGS) entry which is preliminary data.</text>
</comment>
<evidence type="ECO:0000256" key="7">
    <source>
        <dbReference type="ARBA" id="ARBA00023235"/>
    </source>
</evidence>
<evidence type="ECO:0000313" key="16">
    <source>
        <dbReference type="Proteomes" id="UP001519271"/>
    </source>
</evidence>
<keyword evidence="16" id="KW-1185">Reference proteome</keyword>
<comment type="similarity">
    <text evidence="1 11">Belongs to the helicase family. UvrD subfamily.</text>
</comment>
<organism evidence="15 16">
    <name type="scientific">Youngiibacter multivorans</name>
    <dbReference type="NCBI Taxonomy" id="937251"/>
    <lineage>
        <taxon>Bacteria</taxon>
        <taxon>Bacillati</taxon>
        <taxon>Bacillota</taxon>
        <taxon>Clostridia</taxon>
        <taxon>Eubacteriales</taxon>
        <taxon>Clostridiaceae</taxon>
        <taxon>Youngiibacter</taxon>
    </lineage>
</organism>
<gene>
    <name evidence="15" type="ORF">J2Z34_002676</name>
</gene>
<feature type="domain" description="UvrD-like helicase ATP-binding" evidence="13">
    <location>
        <begin position="5"/>
        <end position="285"/>
    </location>
</feature>
<dbReference type="InterPro" id="IPR014016">
    <property type="entry name" value="UvrD-like_ATP-bd"/>
</dbReference>
<protein>
    <recommendedName>
        <fullName evidence="11">ATP-dependent DNA helicase</fullName>
        <ecNumber evidence="11">5.6.2.4</ecNumber>
    </recommendedName>
</protein>
<dbReference type="InterPro" id="IPR027417">
    <property type="entry name" value="P-loop_NTPase"/>
</dbReference>
<keyword evidence="3 10" id="KW-0378">Hydrolase</keyword>
<dbReference type="GO" id="GO:0016787">
    <property type="term" value="F:hydrolase activity"/>
    <property type="evidence" value="ECO:0007669"/>
    <property type="project" value="UniProtKB-KW"/>
</dbReference>
<evidence type="ECO:0000256" key="3">
    <source>
        <dbReference type="ARBA" id="ARBA00022801"/>
    </source>
</evidence>
<sequence length="744" mass="85407">MDLKKLLNKEQYEAATTIEGPVLILAGAGSGKTRVLTHRIAYMIEEMGVQPYEILAITFTNKAAGEMRERVVSLIGEVALNMWISTFHSSCVRILRREIENLGYKKDFTIYDSYDQKSLVRQIMKEMNISDKEYPEKAIIGMISDAKNKLESPEAFRKKHEYHYRNRKIAEIYEAYQSRLKSNSAMDFDDLIMKTVELFRRFPEVLDKYRRKFRYIMVDEYQDTNHAQYTLIKLLASEHKNLCVVGDDDQSIYEFRGADIRNILDFEMDFPAAKVVKLEQNYRSMGTILDAANNVIRHNMERKPKALRTTKDRGEKVRVYSAYNDKDEASFVSSEVRRLSRDGRNYKEFAVLYRTNAQSRNFEEAFMREGIPYRIIGGLKFYDRKEVKDILAYLRLVNNPFDEVSLRRIINVPKRAIGDTTLEKLAQAARDNEETIFDLMQDLEELNIIKGKTLKSVIDFRNMHLSFMESQLDMTVSAFVKHVLETTGYMKELVDSKDPEDLSRIENLEEFVNAALDFEMMNPDGQLSDFLESVALVSDIDSMDAKEDAVLLMTLHSAKGLEFPVVFMVGMENGLFPGASSLEDQKEMEESRRLAYVGITRAMELLYMTHAEVRVVYGRTVMYPPSEFLVDIPKELKESVGGNKEAYVRSHSQGTGGFFERRSKLSEYATREAQESAMQTLDRPGKKTLSKEEAKPGTKVRHPKFGNGTIVNAAYESGDVKVTIAFDSQGIKNLMLSLAPLELV</sequence>
<evidence type="ECO:0000313" key="15">
    <source>
        <dbReference type="EMBL" id="MBP1920178.1"/>
    </source>
</evidence>
<keyword evidence="7" id="KW-0413">Isomerase</keyword>
<keyword evidence="5 10" id="KW-0067">ATP-binding</keyword>
<evidence type="ECO:0000256" key="2">
    <source>
        <dbReference type="ARBA" id="ARBA00022741"/>
    </source>
</evidence>
<dbReference type="NCBIfam" id="TIGR01073">
    <property type="entry name" value="pcrA"/>
    <property type="match status" value="1"/>
</dbReference>
<evidence type="ECO:0000259" key="13">
    <source>
        <dbReference type="PROSITE" id="PS51198"/>
    </source>
</evidence>
<keyword evidence="6 11" id="KW-0238">DNA-binding</keyword>
<evidence type="ECO:0000256" key="10">
    <source>
        <dbReference type="PROSITE-ProRule" id="PRU00560"/>
    </source>
</evidence>
<keyword evidence="4 10" id="KW-0347">Helicase</keyword>